<keyword evidence="3" id="KW-1185">Reference proteome</keyword>
<evidence type="ECO:0000313" key="2">
    <source>
        <dbReference type="EMBL" id="MVN89367.1"/>
    </source>
</evidence>
<evidence type="ECO:0000256" key="1">
    <source>
        <dbReference type="SAM" id="Phobius"/>
    </source>
</evidence>
<feature type="transmembrane region" description="Helical" evidence="1">
    <location>
        <begin position="7"/>
        <end position="25"/>
    </location>
</feature>
<comment type="caution">
    <text evidence="2">The sequence shown here is derived from an EMBL/GenBank/DDBJ whole genome shotgun (WGS) entry which is preliminary data.</text>
</comment>
<dbReference type="RefSeq" id="WP_157461626.1">
    <property type="nucleotide sequence ID" value="NZ_WQLB01000058.1"/>
</dbReference>
<organism evidence="2 3">
    <name type="scientific">Deinococcus arboris</name>
    <dbReference type="NCBI Taxonomy" id="2682977"/>
    <lineage>
        <taxon>Bacteria</taxon>
        <taxon>Thermotogati</taxon>
        <taxon>Deinococcota</taxon>
        <taxon>Deinococci</taxon>
        <taxon>Deinococcales</taxon>
        <taxon>Deinococcaceae</taxon>
        <taxon>Deinococcus</taxon>
    </lineage>
</organism>
<evidence type="ECO:0000313" key="3">
    <source>
        <dbReference type="Proteomes" id="UP000483286"/>
    </source>
</evidence>
<protein>
    <submittedName>
        <fullName evidence="2">Uncharacterized protein</fullName>
    </submittedName>
</protein>
<dbReference type="EMBL" id="WQLB01000058">
    <property type="protein sequence ID" value="MVN89367.1"/>
    <property type="molecule type" value="Genomic_DNA"/>
</dbReference>
<feature type="transmembrane region" description="Helical" evidence="1">
    <location>
        <begin position="71"/>
        <end position="90"/>
    </location>
</feature>
<feature type="transmembrane region" description="Helical" evidence="1">
    <location>
        <begin position="45"/>
        <end position="64"/>
    </location>
</feature>
<name>A0A7C9HV13_9DEIO</name>
<keyword evidence="1" id="KW-1133">Transmembrane helix</keyword>
<accession>A0A7C9HV13</accession>
<proteinExistence type="predicted"/>
<sequence>MNELLDLLLFVARLVLVMYCVRHMLFLLTGTTRTYSEWSRGFGGFLYIGGVVLTMLHLELAIVPGRDVSRVMNAVGIALVVLPTVLRWLALHLSRRLENC</sequence>
<keyword evidence="1" id="KW-0812">Transmembrane</keyword>
<dbReference type="Proteomes" id="UP000483286">
    <property type="component" value="Unassembled WGS sequence"/>
</dbReference>
<dbReference type="AlphaFoldDB" id="A0A7C9HV13"/>
<gene>
    <name evidence="2" type="ORF">GO986_21770</name>
</gene>
<keyword evidence="1" id="KW-0472">Membrane</keyword>
<reference evidence="2 3" key="1">
    <citation type="submission" date="2019-12" db="EMBL/GenBank/DDBJ databases">
        <title>Deinococcus sp. HMF7620 Genome sequencing and assembly.</title>
        <authorList>
            <person name="Kang H."/>
            <person name="Kim H."/>
            <person name="Joh K."/>
        </authorList>
    </citation>
    <scope>NUCLEOTIDE SEQUENCE [LARGE SCALE GENOMIC DNA]</scope>
    <source>
        <strain evidence="2 3">HMF7620</strain>
    </source>
</reference>